<evidence type="ECO:0000256" key="8">
    <source>
        <dbReference type="SAM" id="Phobius"/>
    </source>
</evidence>
<feature type="transmembrane region" description="Helical" evidence="8">
    <location>
        <begin position="379"/>
        <end position="398"/>
    </location>
</feature>
<accession>V4BXN2</accession>
<evidence type="ECO:0000313" key="9">
    <source>
        <dbReference type="EMBL" id="ESO93839.1"/>
    </source>
</evidence>
<evidence type="ECO:0000256" key="7">
    <source>
        <dbReference type="ARBA" id="ARBA00023180"/>
    </source>
</evidence>
<dbReference type="STRING" id="225164.V4BXN2"/>
<feature type="transmembrane region" description="Helical" evidence="8">
    <location>
        <begin position="191"/>
        <end position="210"/>
    </location>
</feature>
<keyword evidence="10" id="KW-1185">Reference proteome</keyword>
<dbReference type="OrthoDB" id="416618at2759"/>
<dbReference type="GO" id="GO:0005764">
    <property type="term" value="C:lysosome"/>
    <property type="evidence" value="ECO:0007669"/>
    <property type="project" value="TreeGrafter"/>
</dbReference>
<dbReference type="Proteomes" id="UP000030746">
    <property type="component" value="Unassembled WGS sequence"/>
</dbReference>
<dbReference type="AlphaFoldDB" id="V4BXN2"/>
<proteinExistence type="inferred from homology"/>
<reference evidence="9 10" key="1">
    <citation type="journal article" date="2013" name="Nature">
        <title>Insights into bilaterian evolution from three spiralian genomes.</title>
        <authorList>
            <person name="Simakov O."/>
            <person name="Marletaz F."/>
            <person name="Cho S.J."/>
            <person name="Edsinger-Gonzales E."/>
            <person name="Havlak P."/>
            <person name="Hellsten U."/>
            <person name="Kuo D.H."/>
            <person name="Larsson T."/>
            <person name="Lv J."/>
            <person name="Arendt D."/>
            <person name="Savage R."/>
            <person name="Osoegawa K."/>
            <person name="de Jong P."/>
            <person name="Grimwood J."/>
            <person name="Chapman J.A."/>
            <person name="Shapiro H."/>
            <person name="Aerts A."/>
            <person name="Otillar R.P."/>
            <person name="Terry A.Y."/>
            <person name="Boore J.L."/>
            <person name="Grigoriev I.V."/>
            <person name="Lindberg D.R."/>
            <person name="Seaver E.C."/>
            <person name="Weisblat D.A."/>
            <person name="Putnam N.H."/>
            <person name="Rokhsar D.S."/>
        </authorList>
    </citation>
    <scope>NUCLEOTIDE SEQUENCE [LARGE SCALE GENOMIC DNA]</scope>
</reference>
<dbReference type="Pfam" id="PF13965">
    <property type="entry name" value="SID-1_RNA_chan"/>
    <property type="match status" value="1"/>
</dbReference>
<keyword evidence="5 8" id="KW-1133">Transmembrane helix</keyword>
<dbReference type="HOGENOM" id="CLU_059625_0_0_1"/>
<dbReference type="PANTHER" id="PTHR12185">
    <property type="entry name" value="SID1 TRANSMEMBRANE FAMILY MEMEBER"/>
    <property type="match status" value="1"/>
</dbReference>
<evidence type="ECO:0008006" key="11">
    <source>
        <dbReference type="Google" id="ProtNLM"/>
    </source>
</evidence>
<feature type="transmembrane region" description="Helical" evidence="8">
    <location>
        <begin position="92"/>
        <end position="110"/>
    </location>
</feature>
<feature type="transmembrane region" description="Helical" evidence="8">
    <location>
        <begin position="270"/>
        <end position="289"/>
    </location>
</feature>
<feature type="transmembrane region" description="Helical" evidence="8">
    <location>
        <begin position="327"/>
        <end position="348"/>
    </location>
</feature>
<dbReference type="OMA" id="FTLHQKR"/>
<feature type="transmembrane region" description="Helical" evidence="8">
    <location>
        <begin position="131"/>
        <end position="154"/>
    </location>
</feature>
<dbReference type="PANTHER" id="PTHR12185:SF14">
    <property type="entry name" value="CHOLESTEROL UPTAKE PROTEIN 1"/>
    <property type="match status" value="1"/>
</dbReference>
<evidence type="ECO:0000256" key="6">
    <source>
        <dbReference type="ARBA" id="ARBA00023136"/>
    </source>
</evidence>
<evidence type="ECO:0000313" key="10">
    <source>
        <dbReference type="Proteomes" id="UP000030746"/>
    </source>
</evidence>
<dbReference type="EMBL" id="KB201890">
    <property type="protein sequence ID" value="ESO93839.1"/>
    <property type="molecule type" value="Genomic_DNA"/>
</dbReference>
<keyword evidence="6 8" id="KW-0472">Membrane</keyword>
<dbReference type="KEGG" id="lgi:LOTGIDRAFT_228601"/>
<dbReference type="GO" id="GO:0003725">
    <property type="term" value="F:double-stranded RNA binding"/>
    <property type="evidence" value="ECO:0007669"/>
    <property type="project" value="TreeGrafter"/>
</dbReference>
<dbReference type="GO" id="GO:0005886">
    <property type="term" value="C:plasma membrane"/>
    <property type="evidence" value="ECO:0007669"/>
    <property type="project" value="TreeGrafter"/>
</dbReference>
<evidence type="ECO:0000256" key="4">
    <source>
        <dbReference type="ARBA" id="ARBA00022729"/>
    </source>
</evidence>
<dbReference type="GeneID" id="20247712"/>
<protein>
    <recommendedName>
        <fullName evidence="11">SID1 transmembrane family member 1</fullName>
    </recommendedName>
</protein>
<evidence type="ECO:0000256" key="5">
    <source>
        <dbReference type="ARBA" id="ARBA00022989"/>
    </source>
</evidence>
<sequence length="413" mass="47922">MLSDADEDKRIVRTKTALFVSDLARKNHKKVSKNYKIYHWNLLTIGIFYGLPVIQLVFNYQKVLHQTGDEDICYYNFYCAHPLGVLSSFNNVFSNIGYVLLGILFIIIARRRSFVRNNKEVAKLYGIPQHFGLYYAMGLSLILEGVMSACYHVCPNNSNFQFDTSFMYIIACLNMLKIYQTRHPDINAKAHTTYLSMAFIIFIAVIGVYYGTNIFWILYGLVHMLVSLIISAQIYFMGMWKMDCGIFKRLFWLFRNDCLRCAKPIYPNRFVLLLIGNVINWSFAIYGVLNTPIDFATYLLAIFIGNLMLYVLFYIIMKLFSGEKIHILAISCIVITMITWAAALYFFFAHLTSWSVTPAKSREGNRPCILLEFYDAHDIWHFLSAIGMFFGFLIILTLDDDLVLKRRDQIPVF</sequence>
<keyword evidence="4" id="KW-0732">Signal</keyword>
<feature type="transmembrane region" description="Helical" evidence="8">
    <location>
        <begin position="160"/>
        <end position="179"/>
    </location>
</feature>
<feature type="transmembrane region" description="Helical" evidence="8">
    <location>
        <begin position="37"/>
        <end position="58"/>
    </location>
</feature>
<name>V4BXN2_LOTGI</name>
<feature type="transmembrane region" description="Helical" evidence="8">
    <location>
        <begin position="216"/>
        <end position="240"/>
    </location>
</feature>
<feature type="transmembrane region" description="Helical" evidence="8">
    <location>
        <begin position="295"/>
        <end position="315"/>
    </location>
</feature>
<dbReference type="InterPro" id="IPR025958">
    <property type="entry name" value="SID1_TM_fam"/>
</dbReference>
<evidence type="ECO:0000256" key="1">
    <source>
        <dbReference type="ARBA" id="ARBA00004141"/>
    </source>
</evidence>
<comment type="similarity">
    <text evidence="2">Belongs to the SID1 family.</text>
</comment>
<dbReference type="RefSeq" id="XP_009055461.1">
    <property type="nucleotide sequence ID" value="XM_009057213.1"/>
</dbReference>
<evidence type="ECO:0000256" key="2">
    <source>
        <dbReference type="ARBA" id="ARBA00006618"/>
    </source>
</evidence>
<dbReference type="CTD" id="20247712"/>
<organism evidence="9 10">
    <name type="scientific">Lottia gigantea</name>
    <name type="common">Giant owl limpet</name>
    <dbReference type="NCBI Taxonomy" id="225164"/>
    <lineage>
        <taxon>Eukaryota</taxon>
        <taxon>Metazoa</taxon>
        <taxon>Spiralia</taxon>
        <taxon>Lophotrochozoa</taxon>
        <taxon>Mollusca</taxon>
        <taxon>Gastropoda</taxon>
        <taxon>Patellogastropoda</taxon>
        <taxon>Lottioidea</taxon>
        <taxon>Lottiidae</taxon>
        <taxon>Lottia</taxon>
    </lineage>
</organism>
<keyword evidence="3 8" id="KW-0812">Transmembrane</keyword>
<gene>
    <name evidence="9" type="ORF">LOTGIDRAFT_228601</name>
</gene>
<comment type="subcellular location">
    <subcellularLocation>
        <location evidence="1">Membrane</location>
        <topology evidence="1">Multi-pass membrane protein</topology>
    </subcellularLocation>
</comment>
<dbReference type="GO" id="GO:0051033">
    <property type="term" value="F:RNA transmembrane transporter activity"/>
    <property type="evidence" value="ECO:0007669"/>
    <property type="project" value="TreeGrafter"/>
</dbReference>
<evidence type="ECO:0000256" key="3">
    <source>
        <dbReference type="ARBA" id="ARBA00022692"/>
    </source>
</evidence>
<keyword evidence="7" id="KW-0325">Glycoprotein</keyword>